<reference evidence="5 6" key="1">
    <citation type="submission" date="2016-10" db="EMBL/GenBank/DDBJ databases">
        <authorList>
            <person name="de Groot N.N."/>
        </authorList>
    </citation>
    <scope>NUCLEOTIDE SEQUENCE [LARGE SCALE GENOMIC DNA]</scope>
    <source>
        <strain evidence="5 6">CGMCC 4.3510</strain>
    </source>
</reference>
<evidence type="ECO:0000313" key="6">
    <source>
        <dbReference type="Proteomes" id="UP000199323"/>
    </source>
</evidence>
<accession>A0A1I1XI73</accession>
<dbReference type="Pfam" id="PF00440">
    <property type="entry name" value="TetR_N"/>
    <property type="match status" value="1"/>
</dbReference>
<feature type="compositionally biased region" description="Gly residues" evidence="3">
    <location>
        <begin position="36"/>
        <end position="47"/>
    </location>
</feature>
<keyword evidence="6" id="KW-1185">Reference proteome</keyword>
<dbReference type="SUPFAM" id="SSF46689">
    <property type="entry name" value="Homeodomain-like"/>
    <property type="match status" value="1"/>
</dbReference>
<dbReference type="PROSITE" id="PS50977">
    <property type="entry name" value="HTH_TETR_2"/>
    <property type="match status" value="1"/>
</dbReference>
<dbReference type="PANTHER" id="PTHR30055">
    <property type="entry name" value="HTH-TYPE TRANSCRIPTIONAL REGULATOR RUTR"/>
    <property type="match status" value="1"/>
</dbReference>
<dbReference type="RefSeq" id="WP_093711528.1">
    <property type="nucleotide sequence ID" value="NZ_FONG01000001.1"/>
</dbReference>
<dbReference type="EMBL" id="FONG01000001">
    <property type="protein sequence ID" value="SFE07114.1"/>
    <property type="molecule type" value="Genomic_DNA"/>
</dbReference>
<dbReference type="Proteomes" id="UP000199323">
    <property type="component" value="Unassembled WGS sequence"/>
</dbReference>
<dbReference type="STRING" id="380248.SAMN05216251_101400"/>
<dbReference type="InterPro" id="IPR036271">
    <property type="entry name" value="Tet_transcr_reg_TetR-rel_C_sf"/>
</dbReference>
<dbReference type="PRINTS" id="PR00455">
    <property type="entry name" value="HTHTETR"/>
</dbReference>
<dbReference type="InterPro" id="IPR001647">
    <property type="entry name" value="HTH_TetR"/>
</dbReference>
<feature type="DNA-binding region" description="H-T-H motif" evidence="2">
    <location>
        <begin position="71"/>
        <end position="90"/>
    </location>
</feature>
<name>A0A1I1XI73_9ACTN</name>
<evidence type="ECO:0000256" key="3">
    <source>
        <dbReference type="SAM" id="MobiDB-lite"/>
    </source>
</evidence>
<dbReference type="AlphaFoldDB" id="A0A1I1XI73"/>
<feature type="region of interest" description="Disordered" evidence="3">
    <location>
        <begin position="1"/>
        <end position="49"/>
    </location>
</feature>
<dbReference type="Gene3D" id="1.10.357.10">
    <property type="entry name" value="Tetracycline Repressor, domain 2"/>
    <property type="match status" value="1"/>
</dbReference>
<feature type="compositionally biased region" description="Gly residues" evidence="3">
    <location>
        <begin position="16"/>
        <end position="25"/>
    </location>
</feature>
<evidence type="ECO:0000256" key="2">
    <source>
        <dbReference type="PROSITE-ProRule" id="PRU00335"/>
    </source>
</evidence>
<evidence type="ECO:0000256" key="1">
    <source>
        <dbReference type="ARBA" id="ARBA00023125"/>
    </source>
</evidence>
<dbReference type="SUPFAM" id="SSF48498">
    <property type="entry name" value="Tetracyclin repressor-like, C-terminal domain"/>
    <property type="match status" value="1"/>
</dbReference>
<evidence type="ECO:0000313" key="5">
    <source>
        <dbReference type="EMBL" id="SFE07114.1"/>
    </source>
</evidence>
<proteinExistence type="predicted"/>
<evidence type="ECO:0000259" key="4">
    <source>
        <dbReference type="PROSITE" id="PS50977"/>
    </source>
</evidence>
<gene>
    <name evidence="5" type="ORF">SAMN05216251_101400</name>
</gene>
<organism evidence="5 6">
    <name type="scientific">Actinacidiphila alni</name>
    <dbReference type="NCBI Taxonomy" id="380248"/>
    <lineage>
        <taxon>Bacteria</taxon>
        <taxon>Bacillati</taxon>
        <taxon>Actinomycetota</taxon>
        <taxon>Actinomycetes</taxon>
        <taxon>Kitasatosporales</taxon>
        <taxon>Streptomycetaceae</taxon>
        <taxon>Actinacidiphila</taxon>
    </lineage>
</organism>
<dbReference type="OrthoDB" id="3784817at2"/>
<protein>
    <submittedName>
        <fullName evidence="5">Transcriptional regulator, TetR family</fullName>
    </submittedName>
</protein>
<dbReference type="GO" id="GO:0000976">
    <property type="term" value="F:transcription cis-regulatory region binding"/>
    <property type="evidence" value="ECO:0007669"/>
    <property type="project" value="TreeGrafter"/>
</dbReference>
<feature type="domain" description="HTH tetR-type" evidence="4">
    <location>
        <begin position="48"/>
        <end position="108"/>
    </location>
</feature>
<sequence length="273" mass="27696">MDDGGGTAERGTYDGDSGGADGADAGGVDADRAGAHDGGGQGAGARDGGPRERILAVTAKLLAEGGREAVSTRVVGAAAGVQAPTIYRLFGDKQGLLDAVAADGFAAYLDSKTDLEPTADPVADLRTGWDLHIGFALANPALYLVMYGEPRATPAPAEVAGLEILAGHIRRVAEAGRLRVGEERASQLMRAAGHGVALTLIATPADRRDPELSAMAREAVVTAITTDTPAVAGPGPVTAAVALRAALPGTTALSPHEQALLRDWLDRIAAARE</sequence>
<dbReference type="PANTHER" id="PTHR30055:SF209">
    <property type="entry name" value="POSSIBLE TRANSCRIPTIONAL REGULATORY PROTEIN (PROBABLY TETR-FAMILY)"/>
    <property type="match status" value="1"/>
</dbReference>
<dbReference type="InterPro" id="IPR050109">
    <property type="entry name" value="HTH-type_TetR-like_transc_reg"/>
</dbReference>
<dbReference type="GO" id="GO:0003700">
    <property type="term" value="F:DNA-binding transcription factor activity"/>
    <property type="evidence" value="ECO:0007669"/>
    <property type="project" value="TreeGrafter"/>
</dbReference>
<dbReference type="InterPro" id="IPR009057">
    <property type="entry name" value="Homeodomain-like_sf"/>
</dbReference>
<keyword evidence="1 2" id="KW-0238">DNA-binding</keyword>